<reference evidence="6 7" key="1">
    <citation type="submission" date="2017-06" db="EMBL/GenBank/DDBJ databases">
        <authorList>
            <person name="Kim H.J."/>
            <person name="Triplett B.A."/>
        </authorList>
    </citation>
    <scope>NUCLEOTIDE SEQUENCE [LARGE SCALE GENOMIC DNA]</scope>
    <source>
        <strain evidence="6 7">DSM 43151</strain>
    </source>
</reference>
<evidence type="ECO:0000313" key="6">
    <source>
        <dbReference type="EMBL" id="SNR91141.1"/>
    </source>
</evidence>
<dbReference type="InterPro" id="IPR056681">
    <property type="entry name" value="DUF7779"/>
</dbReference>
<dbReference type="Proteomes" id="UP000198415">
    <property type="component" value="Unassembled WGS sequence"/>
</dbReference>
<dbReference type="Gene3D" id="1.25.40.10">
    <property type="entry name" value="Tetratricopeptide repeat domain"/>
    <property type="match status" value="3"/>
</dbReference>
<dbReference type="NCBIfam" id="NF040586">
    <property type="entry name" value="FxSxx_TPR"/>
    <property type="match status" value="1"/>
</dbReference>
<evidence type="ECO:0000259" key="3">
    <source>
        <dbReference type="Pfam" id="PF19916"/>
    </source>
</evidence>
<dbReference type="Pfam" id="PF13374">
    <property type="entry name" value="TPR_10"/>
    <property type="match status" value="2"/>
</dbReference>
<dbReference type="PANTHER" id="PTHR46082:SF6">
    <property type="entry name" value="AAA+ ATPASE DOMAIN-CONTAINING PROTEIN-RELATED"/>
    <property type="match status" value="1"/>
</dbReference>
<feature type="domain" description="Effector-associated" evidence="4">
    <location>
        <begin position="7"/>
        <end position="84"/>
    </location>
</feature>
<evidence type="ECO:0000259" key="4">
    <source>
        <dbReference type="Pfam" id="PF19956"/>
    </source>
</evidence>
<feature type="domain" description="NB-ARC" evidence="2">
    <location>
        <begin position="260"/>
        <end position="389"/>
    </location>
</feature>
<dbReference type="Pfam" id="PF19916">
    <property type="entry name" value="VMAP-M0"/>
    <property type="match status" value="1"/>
</dbReference>
<evidence type="ECO:0000256" key="1">
    <source>
        <dbReference type="SAM" id="MobiDB-lite"/>
    </source>
</evidence>
<evidence type="ECO:0000259" key="2">
    <source>
        <dbReference type="Pfam" id="PF00931"/>
    </source>
</evidence>
<dbReference type="InterPro" id="IPR027417">
    <property type="entry name" value="P-loop_NTPase"/>
</dbReference>
<evidence type="ECO:0000313" key="7">
    <source>
        <dbReference type="Proteomes" id="UP000198415"/>
    </source>
</evidence>
<dbReference type="AlphaFoldDB" id="A0A239A772"/>
<feature type="region of interest" description="Disordered" evidence="1">
    <location>
        <begin position="568"/>
        <end position="591"/>
    </location>
</feature>
<dbReference type="EMBL" id="FZNR01000007">
    <property type="protein sequence ID" value="SNR91141.1"/>
    <property type="molecule type" value="Genomic_DNA"/>
</dbReference>
<dbReference type="Pfam" id="PF19956">
    <property type="entry name" value="EAD2"/>
    <property type="match status" value="1"/>
</dbReference>
<feature type="domain" description="DUF7779" evidence="5">
    <location>
        <begin position="469"/>
        <end position="554"/>
    </location>
</feature>
<dbReference type="InterPro" id="IPR002182">
    <property type="entry name" value="NB-ARC"/>
</dbReference>
<evidence type="ECO:0000259" key="5">
    <source>
        <dbReference type="Pfam" id="PF25000"/>
    </source>
</evidence>
<accession>A0A239A772</accession>
<dbReference type="Gene3D" id="3.40.50.300">
    <property type="entry name" value="P-loop containing nucleotide triphosphate hydrolases"/>
    <property type="match status" value="1"/>
</dbReference>
<proteinExistence type="predicted"/>
<dbReference type="InterPro" id="IPR045431">
    <property type="entry name" value="EAD2"/>
</dbReference>
<dbReference type="InterPro" id="IPR053137">
    <property type="entry name" value="NLR-like"/>
</dbReference>
<dbReference type="GO" id="GO:0043531">
    <property type="term" value="F:ADP binding"/>
    <property type="evidence" value="ECO:0007669"/>
    <property type="project" value="InterPro"/>
</dbReference>
<dbReference type="Pfam" id="PF25000">
    <property type="entry name" value="DUF7779"/>
    <property type="match status" value="1"/>
</dbReference>
<dbReference type="InterPro" id="IPR011990">
    <property type="entry name" value="TPR-like_helical_dom_sf"/>
</dbReference>
<gene>
    <name evidence="6" type="ORF">SAMN06264365_10797</name>
</gene>
<organism evidence="6 7">
    <name type="scientific">Actinoplanes regularis</name>
    <dbReference type="NCBI Taxonomy" id="52697"/>
    <lineage>
        <taxon>Bacteria</taxon>
        <taxon>Bacillati</taxon>
        <taxon>Actinomycetota</taxon>
        <taxon>Actinomycetes</taxon>
        <taxon>Micromonosporales</taxon>
        <taxon>Micromonosporaceae</taxon>
        <taxon>Actinoplanes</taxon>
    </lineage>
</organism>
<dbReference type="SUPFAM" id="SSF52540">
    <property type="entry name" value="P-loop containing nucleoside triphosphate hydrolases"/>
    <property type="match status" value="1"/>
</dbReference>
<dbReference type="Pfam" id="PF13424">
    <property type="entry name" value="TPR_12"/>
    <property type="match status" value="2"/>
</dbReference>
<dbReference type="InterPro" id="IPR045555">
    <property type="entry name" value="VMAP-M0"/>
</dbReference>
<name>A0A239A772_9ACTN</name>
<feature type="domain" description="vWA-MoxR associated protein middle region 0" evidence="3">
    <location>
        <begin position="96"/>
        <end position="190"/>
    </location>
</feature>
<dbReference type="PANTHER" id="PTHR46082">
    <property type="entry name" value="ATP/GTP-BINDING PROTEIN-RELATED"/>
    <property type="match status" value="1"/>
</dbReference>
<sequence>MSNTALVEVLLQVPALADANVRDAVVDETTAVLRRKFTPRRTPQPHADLVALVDSYGSLTGGLVAFTRIVAQRHPGAEATRAAELARELQGQLLLSDADRHELCRVLGEAGTQSVFGALGDLSDLPELRDVRIWFDWAAVVQVMERQPTPTGGVPPLLGFVVRLAALIRADLGGALRRWAADISGGVGVPGAALTALQLDSRDDEQSPTRRRAGVRVIRSRVPIRNYNFTGREELLERLATTLASGSKAAVLPQAVLPQAVHGMGGVGKTQLVVEYIHQHLEDYDLVWWVPADSVSGVLASLEQLAEQLEIRPGENWEQTARLVLDTLASVRLRWLLVFDNANDLDSIGDYVPSTGGDVVVTTRNREWADVGTSIEVEVFKRFESINLLRGRTKNSIGTADADRLADRLGDLPLALEQAAAWHLATKMPVSQYLDLLDKHRKELLSEGKPAGYSDSVVAFVTLATAKLRTENPATAQLLELFAFLGGEPVPVSLLRYGKDADVVQPLRSLLGDTIKINLAVRDLSQYGLVKVDDAQRLQVHRLVQDVLRDTLDPVHADELRRSIQNLLAKAGPGDPDENTEPAEVERQREVGPHLERAGMIEADRLEAKQAVLHHIRFLYNTGDYENSRRIAKDAVECWRENRDDPRLGPDGELTLQARSHITNASRALGESASSDEETNQTYELMRRYLGEEAKSTLVLGNQVGQAIRIRGEYAESLAFAKSSLERHRRAFNSPEPYVLRAQSNLAVAYRMVGEFAEAAKLDQAIVDYWETKSPQVTSFSALEAYMNIARDYYGLGAYRAGLAVLEGWRGVLMDRRSRGHRIVVLSGRTHGITLRKAGQLPEALDVLSENLDETLNRFGLYHEYTVAALCSKGNALRQLGDTAGALDDITEAVVRYRKYFGQEHPLTLVALVNEAIARRAAGDVETAGTLDEQAYGSLTQALGPNHPYTLCAGTSLATDHALRGDHDEALALSSEMLERSRITSGGPHEVRGDADHPYHLARAINYAHDLRATGDTEQAETLLVDSIAGLRQSLGETHPEVLAAERGERLEGDIEAPPT</sequence>
<keyword evidence="7" id="KW-1185">Reference proteome</keyword>
<dbReference type="SUPFAM" id="SSF48452">
    <property type="entry name" value="TPR-like"/>
    <property type="match status" value="3"/>
</dbReference>
<protein>
    <submittedName>
        <fullName evidence="6">Tetratricopeptide repeat-containing protein</fullName>
    </submittedName>
</protein>
<dbReference type="Pfam" id="PF00931">
    <property type="entry name" value="NB-ARC"/>
    <property type="match status" value="1"/>
</dbReference>
<dbReference type="RefSeq" id="WP_143232433.1">
    <property type="nucleotide sequence ID" value="NZ_BOMU01000047.1"/>
</dbReference>
<dbReference type="OrthoDB" id="580767at2"/>